<name>A0A975C797_9CAUL</name>
<dbReference type="GO" id="GO:0016682">
    <property type="term" value="F:oxidoreductase activity, acting on diphenols and related substances as donors, oxygen as acceptor"/>
    <property type="evidence" value="ECO:0007669"/>
    <property type="project" value="InterPro"/>
</dbReference>
<dbReference type="GO" id="GO:0042773">
    <property type="term" value="P:ATP synthesis coupled electron transport"/>
    <property type="evidence" value="ECO:0007669"/>
    <property type="project" value="TreeGrafter"/>
</dbReference>
<evidence type="ECO:0000256" key="13">
    <source>
        <dbReference type="ARBA" id="ARBA00023288"/>
    </source>
</evidence>
<feature type="compositionally biased region" description="Low complexity" evidence="15">
    <location>
        <begin position="386"/>
        <end position="402"/>
    </location>
</feature>
<reference evidence="19" key="1">
    <citation type="submission" date="2020-09" db="EMBL/GenBank/DDBJ databases">
        <title>Brevundimonas sp. LVF2 isolated from a puddle in Goettingen, Germany.</title>
        <authorList>
            <person name="Friedrich I."/>
            <person name="Klassen A."/>
            <person name="Hannes N."/>
            <person name="Schneider D."/>
            <person name="Hertel R."/>
            <person name="Daniel R."/>
        </authorList>
    </citation>
    <scope>NUCLEOTIDE SEQUENCE</scope>
    <source>
        <strain evidence="19">LVF2</strain>
    </source>
</reference>
<evidence type="ECO:0000256" key="5">
    <source>
        <dbReference type="ARBA" id="ARBA00022660"/>
    </source>
</evidence>
<dbReference type="InterPro" id="IPR006333">
    <property type="entry name" value="Cyt_o_ubiquinol_oxidase_su2"/>
</dbReference>
<evidence type="ECO:0000256" key="15">
    <source>
        <dbReference type="SAM" id="MobiDB-lite"/>
    </source>
</evidence>
<accession>A0A975C797</accession>
<evidence type="ECO:0000256" key="2">
    <source>
        <dbReference type="ARBA" id="ARBA00007866"/>
    </source>
</evidence>
<evidence type="ECO:0000256" key="4">
    <source>
        <dbReference type="ARBA" id="ARBA00022475"/>
    </source>
</evidence>
<dbReference type="PROSITE" id="PS50999">
    <property type="entry name" value="COX2_TM"/>
    <property type="match status" value="1"/>
</dbReference>
<sequence length="402" mass="43440">MPPQHPIRSTARRLAPWIALPALALLAGCNAVVLAPSGDVAAQQRDLLVISTILMLFIIIPVIALVVIFAWKYRQSNKDAKYEPDWDHSTYLEVAIWGAPLLIIICLGAVTWAGTHLLDPYRPLDRIAAGRPAEKTVKPLQVNVVALDWKWLFIYPEYGIATVNELAAPVDRPIQFTITSSSVMNSFYVPALAGQIYAMPGMQTTLYGVINKAGEYEGFSANYSGSGFSGMRFKFHGQSQAGFDQWVSQVKSSGFALDRDGYRRLEAPSENVPAMRFAQVDSGLFSAIVNMCVEPGKMCMHEMEAIDAKGGLDMESAHSMLALTYDKTERRGAVFGPTPTYVATLCSPTDPEPAKAQTRLASLGSPADLARSAPMMGAGLPRPDMSPAAFSPAAPSAPRAAS</sequence>
<protein>
    <recommendedName>
        <fullName evidence="14">Ubiquinol oxidase polypeptide II</fullName>
    </recommendedName>
</protein>
<keyword evidence="3" id="KW-0813">Transport</keyword>
<dbReference type="Pfam" id="PF00116">
    <property type="entry name" value="COX2"/>
    <property type="match status" value="1"/>
</dbReference>
<comment type="similarity">
    <text evidence="2">Belongs to the cytochrome c oxidase subunit 2 family.</text>
</comment>
<dbReference type="NCBIfam" id="TIGR01433">
    <property type="entry name" value="CyoA"/>
    <property type="match status" value="1"/>
</dbReference>
<evidence type="ECO:0000256" key="11">
    <source>
        <dbReference type="ARBA" id="ARBA00023136"/>
    </source>
</evidence>
<dbReference type="InterPro" id="IPR010514">
    <property type="entry name" value="COX_ARM"/>
</dbReference>
<feature type="domain" description="Cytochrome oxidase subunit II transmembrane region profile" evidence="18">
    <location>
        <begin position="25"/>
        <end position="122"/>
    </location>
</feature>
<dbReference type="SUPFAM" id="SSF49503">
    <property type="entry name" value="Cupredoxins"/>
    <property type="match status" value="1"/>
</dbReference>
<dbReference type="PANTHER" id="PTHR22888">
    <property type="entry name" value="CYTOCHROME C OXIDASE, SUBUNIT II"/>
    <property type="match status" value="1"/>
</dbReference>
<keyword evidence="7" id="KW-0732">Signal</keyword>
<evidence type="ECO:0000256" key="12">
    <source>
        <dbReference type="ARBA" id="ARBA00023139"/>
    </source>
</evidence>
<keyword evidence="8" id="KW-0249">Electron transport</keyword>
<feature type="region of interest" description="Disordered" evidence="15">
    <location>
        <begin position="346"/>
        <end position="402"/>
    </location>
</feature>
<gene>
    <name evidence="19" type="primary">cyoA</name>
    <name evidence="19" type="ORF">IFJ75_10300</name>
</gene>
<dbReference type="PROSITE" id="PS50857">
    <property type="entry name" value="COX2_CUA"/>
    <property type="match status" value="1"/>
</dbReference>
<evidence type="ECO:0000313" key="19">
    <source>
        <dbReference type="EMBL" id="QTC93300.1"/>
    </source>
</evidence>
<organism evidence="19 20">
    <name type="scientific">Brevundimonas goettingensis</name>
    <dbReference type="NCBI Taxonomy" id="2774190"/>
    <lineage>
        <taxon>Bacteria</taxon>
        <taxon>Pseudomonadati</taxon>
        <taxon>Pseudomonadota</taxon>
        <taxon>Alphaproteobacteria</taxon>
        <taxon>Caulobacterales</taxon>
        <taxon>Caulobacteraceae</taxon>
        <taxon>Brevundimonas</taxon>
    </lineage>
</organism>
<dbReference type="CDD" id="cd04212">
    <property type="entry name" value="CuRO_UO_II"/>
    <property type="match status" value="1"/>
</dbReference>
<feature type="transmembrane region" description="Helical" evidence="16">
    <location>
        <begin position="91"/>
        <end position="114"/>
    </location>
</feature>
<proteinExistence type="inferred from homology"/>
<dbReference type="InterPro" id="IPR045187">
    <property type="entry name" value="CcO_II"/>
</dbReference>
<keyword evidence="9 16" id="KW-1133">Transmembrane helix</keyword>
<dbReference type="KEGG" id="bgoe:IFJ75_10300"/>
<dbReference type="GO" id="GO:0005507">
    <property type="term" value="F:copper ion binding"/>
    <property type="evidence" value="ECO:0007669"/>
    <property type="project" value="InterPro"/>
</dbReference>
<dbReference type="InterPro" id="IPR034227">
    <property type="entry name" value="CuRO_UO_II"/>
</dbReference>
<evidence type="ECO:0000256" key="9">
    <source>
        <dbReference type="ARBA" id="ARBA00022989"/>
    </source>
</evidence>
<evidence type="ECO:0000256" key="8">
    <source>
        <dbReference type="ARBA" id="ARBA00022982"/>
    </source>
</evidence>
<evidence type="ECO:0000256" key="7">
    <source>
        <dbReference type="ARBA" id="ARBA00022729"/>
    </source>
</evidence>
<dbReference type="GO" id="GO:0004129">
    <property type="term" value="F:cytochrome-c oxidase activity"/>
    <property type="evidence" value="ECO:0007669"/>
    <property type="project" value="InterPro"/>
</dbReference>
<dbReference type="EMBL" id="CP062222">
    <property type="protein sequence ID" value="QTC93300.1"/>
    <property type="molecule type" value="Genomic_DNA"/>
</dbReference>
<keyword evidence="20" id="KW-1185">Reference proteome</keyword>
<keyword evidence="13" id="KW-0449">Lipoprotein</keyword>
<evidence type="ECO:0000259" key="18">
    <source>
        <dbReference type="PROSITE" id="PS50999"/>
    </source>
</evidence>
<evidence type="ECO:0000313" key="20">
    <source>
        <dbReference type="Proteomes" id="UP000663918"/>
    </source>
</evidence>
<dbReference type="GO" id="GO:0009486">
    <property type="term" value="F:cytochrome bo3 ubiquinol oxidase activity"/>
    <property type="evidence" value="ECO:0007669"/>
    <property type="project" value="InterPro"/>
</dbReference>
<dbReference type="Gene3D" id="2.60.40.420">
    <property type="entry name" value="Cupredoxins - blue copper proteins"/>
    <property type="match status" value="1"/>
</dbReference>
<dbReference type="InterPro" id="IPR008972">
    <property type="entry name" value="Cupredoxin"/>
</dbReference>
<keyword evidence="10" id="KW-0560">Oxidoreductase</keyword>
<evidence type="ECO:0000256" key="6">
    <source>
        <dbReference type="ARBA" id="ARBA00022692"/>
    </source>
</evidence>
<dbReference type="InterPro" id="IPR002429">
    <property type="entry name" value="CcO_II-like_C"/>
</dbReference>
<dbReference type="InterPro" id="IPR011759">
    <property type="entry name" value="Cyt_c_oxidase_su2_TM_dom"/>
</dbReference>
<dbReference type="InterPro" id="IPR036257">
    <property type="entry name" value="Cyt_c_oxidase_su2_TM_sf"/>
</dbReference>
<dbReference type="Gene3D" id="1.10.287.90">
    <property type="match status" value="1"/>
</dbReference>
<keyword evidence="11 16" id="KW-0472">Membrane</keyword>
<keyword evidence="12" id="KW-0564">Palmitate</keyword>
<dbReference type="GO" id="GO:0005886">
    <property type="term" value="C:plasma membrane"/>
    <property type="evidence" value="ECO:0007669"/>
    <property type="project" value="UniProtKB-SubCell"/>
</dbReference>
<keyword evidence="5" id="KW-0679">Respiratory chain</keyword>
<dbReference type="PANTHER" id="PTHR22888:SF18">
    <property type="entry name" value="CYTOCHROME BO(3) UBIQUINOL OXIDASE SUBUNIT 2"/>
    <property type="match status" value="1"/>
</dbReference>
<keyword evidence="6 16" id="KW-0812">Transmembrane</keyword>
<keyword evidence="4" id="KW-1003">Cell membrane</keyword>
<evidence type="ECO:0000256" key="1">
    <source>
        <dbReference type="ARBA" id="ARBA00004651"/>
    </source>
</evidence>
<feature type="transmembrane region" description="Helical" evidence="16">
    <location>
        <begin position="47"/>
        <end position="71"/>
    </location>
</feature>
<evidence type="ECO:0000259" key="17">
    <source>
        <dbReference type="PROSITE" id="PS50857"/>
    </source>
</evidence>
<feature type="domain" description="Cytochrome oxidase subunit II copper A binding" evidence="17">
    <location>
        <begin position="137"/>
        <end position="249"/>
    </location>
</feature>
<dbReference type="AlphaFoldDB" id="A0A975C797"/>
<comment type="subcellular location">
    <subcellularLocation>
        <location evidence="1">Cell membrane</location>
        <topology evidence="1">Multi-pass membrane protein</topology>
    </subcellularLocation>
</comment>
<evidence type="ECO:0000256" key="14">
    <source>
        <dbReference type="ARBA" id="ARBA00030198"/>
    </source>
</evidence>
<evidence type="ECO:0000256" key="3">
    <source>
        <dbReference type="ARBA" id="ARBA00022448"/>
    </source>
</evidence>
<evidence type="ECO:0000256" key="10">
    <source>
        <dbReference type="ARBA" id="ARBA00023002"/>
    </source>
</evidence>
<dbReference type="SUPFAM" id="SSF81464">
    <property type="entry name" value="Cytochrome c oxidase subunit II-like, transmembrane region"/>
    <property type="match status" value="1"/>
</dbReference>
<evidence type="ECO:0000256" key="16">
    <source>
        <dbReference type="SAM" id="Phobius"/>
    </source>
</evidence>
<dbReference type="Pfam" id="PF06481">
    <property type="entry name" value="COX_ARM"/>
    <property type="match status" value="1"/>
</dbReference>
<dbReference type="Proteomes" id="UP000663918">
    <property type="component" value="Chromosome"/>
</dbReference>